<sequence>MAEGQNLQRLMNPWALHLQKLGLELKCPLCLNLLNKPMLLPCNHMFCNFCVPRSEKIGSQCPACNHHYDDQEIRSAPYMENIVTIYRSLGAISNSILQPLPLDQSHVSFVSTPSDGAKRVPSELLKEQVTKGSKVISLTANENNHAFLNACGTNRICPAGKSDKSANSTCKGAVLFDGHEDEEMHISQVPELLPESPPSFGDAKDMGGNITESGSRESSMTKSTVKRSAQHLDAAEGDASCRALPNNDFAKRQKTLTYSASESSEKNNYNHEKSNLKLGGHLPVAEFATLSDSSDSHRSICAFCNSSKITEGTGKMTYYANGREVEGDLSMTSNVIPVHIKCIDWTPRVFYDGDTIKNLESELGRAAKLKCSGCGLKGAALGCFAKSCRRTYHVPCAFEIQECRWDCEDFLMLCPSHNSFKFPREKSKSGKSARMKDAVSTNSPQIPSEECKFLAASPAGRQEWVLCGSALSSQEKYLLVKFAARCGATVSKFWRPNVTHVIASTDEKGACTRTLKVLMAMLNGRWILTMDWIRACMEANISVNEEPYEVKLDNHGSLDGPKTGRLRILNNAPKLFHGLKFYFSGEFLPAYKVDLLNLVKTGGGTIIESKERLMMQSDDAMTAIPSSLLVVYNSDPPRGNAAGQENFIMLHRLEEAKCVANITNSQVIQHTWILESIAASKLQTLPGQMTV</sequence>
<dbReference type="Proteomes" id="UP001060085">
    <property type="component" value="Linkage Group LG01"/>
</dbReference>
<gene>
    <name evidence="1" type="ORF">M9H77_01287</name>
</gene>
<comment type="caution">
    <text evidence="1">The sequence shown here is derived from an EMBL/GenBank/DDBJ whole genome shotgun (WGS) entry which is preliminary data.</text>
</comment>
<evidence type="ECO:0000313" key="2">
    <source>
        <dbReference type="Proteomes" id="UP001060085"/>
    </source>
</evidence>
<reference evidence="2" key="1">
    <citation type="journal article" date="2023" name="Nat. Plants">
        <title>Single-cell RNA sequencing provides a high-resolution roadmap for understanding the multicellular compartmentation of specialized metabolism.</title>
        <authorList>
            <person name="Sun S."/>
            <person name="Shen X."/>
            <person name="Li Y."/>
            <person name="Li Y."/>
            <person name="Wang S."/>
            <person name="Li R."/>
            <person name="Zhang H."/>
            <person name="Shen G."/>
            <person name="Guo B."/>
            <person name="Wei J."/>
            <person name="Xu J."/>
            <person name="St-Pierre B."/>
            <person name="Chen S."/>
            <person name="Sun C."/>
        </authorList>
    </citation>
    <scope>NUCLEOTIDE SEQUENCE [LARGE SCALE GENOMIC DNA]</scope>
</reference>
<evidence type="ECO:0000313" key="1">
    <source>
        <dbReference type="EMBL" id="KAI5680060.1"/>
    </source>
</evidence>
<proteinExistence type="predicted"/>
<dbReference type="EMBL" id="CM044701">
    <property type="protein sequence ID" value="KAI5680060.1"/>
    <property type="molecule type" value="Genomic_DNA"/>
</dbReference>
<name>A0ACC0C535_CATRO</name>
<keyword evidence="2" id="KW-1185">Reference proteome</keyword>
<protein>
    <submittedName>
        <fullName evidence="1">Uncharacterized protein</fullName>
    </submittedName>
</protein>
<accession>A0ACC0C535</accession>
<organism evidence="1 2">
    <name type="scientific">Catharanthus roseus</name>
    <name type="common">Madagascar periwinkle</name>
    <name type="synonym">Vinca rosea</name>
    <dbReference type="NCBI Taxonomy" id="4058"/>
    <lineage>
        <taxon>Eukaryota</taxon>
        <taxon>Viridiplantae</taxon>
        <taxon>Streptophyta</taxon>
        <taxon>Embryophyta</taxon>
        <taxon>Tracheophyta</taxon>
        <taxon>Spermatophyta</taxon>
        <taxon>Magnoliopsida</taxon>
        <taxon>eudicotyledons</taxon>
        <taxon>Gunneridae</taxon>
        <taxon>Pentapetalae</taxon>
        <taxon>asterids</taxon>
        <taxon>lamiids</taxon>
        <taxon>Gentianales</taxon>
        <taxon>Apocynaceae</taxon>
        <taxon>Rauvolfioideae</taxon>
        <taxon>Vinceae</taxon>
        <taxon>Catharanthinae</taxon>
        <taxon>Catharanthus</taxon>
    </lineage>
</organism>